<evidence type="ECO:0000256" key="1">
    <source>
        <dbReference type="SAM" id="MobiDB-lite"/>
    </source>
</evidence>
<reference evidence="3" key="2">
    <citation type="submission" date="2015-01" db="EMBL/GenBank/DDBJ databases">
        <title>Evolutionary Origins and Diversification of the Mycorrhizal Mutualists.</title>
        <authorList>
            <consortium name="DOE Joint Genome Institute"/>
            <consortium name="Mycorrhizal Genomics Consortium"/>
            <person name="Kohler A."/>
            <person name="Kuo A."/>
            <person name="Nagy L.G."/>
            <person name="Floudas D."/>
            <person name="Copeland A."/>
            <person name="Barry K.W."/>
            <person name="Cichocki N."/>
            <person name="Veneault-Fourrey C."/>
            <person name="LaButti K."/>
            <person name="Lindquist E.A."/>
            <person name="Lipzen A."/>
            <person name="Lundell T."/>
            <person name="Morin E."/>
            <person name="Murat C."/>
            <person name="Riley R."/>
            <person name="Ohm R."/>
            <person name="Sun H."/>
            <person name="Tunlid A."/>
            <person name="Henrissat B."/>
            <person name="Grigoriev I.V."/>
            <person name="Hibbett D.S."/>
            <person name="Martin F."/>
        </authorList>
    </citation>
    <scope>NUCLEOTIDE SEQUENCE [LARGE SCALE GENOMIC DNA]</scope>
    <source>
        <strain evidence="3">Marx 270</strain>
    </source>
</reference>
<gene>
    <name evidence="2" type="ORF">M404DRAFT_31474</name>
</gene>
<proteinExistence type="predicted"/>
<dbReference type="InParanoid" id="A0A0C3NSS2"/>
<dbReference type="STRING" id="870435.A0A0C3NSS2"/>
<accession>A0A0C3NSS2</accession>
<protein>
    <submittedName>
        <fullName evidence="2">Uncharacterized protein</fullName>
    </submittedName>
</protein>
<dbReference type="EMBL" id="KN832017">
    <property type="protein sequence ID" value="KIN98303.1"/>
    <property type="molecule type" value="Genomic_DNA"/>
</dbReference>
<reference evidence="2 3" key="1">
    <citation type="submission" date="2014-04" db="EMBL/GenBank/DDBJ databases">
        <authorList>
            <consortium name="DOE Joint Genome Institute"/>
            <person name="Kuo A."/>
            <person name="Kohler A."/>
            <person name="Costa M.D."/>
            <person name="Nagy L.G."/>
            <person name="Floudas D."/>
            <person name="Copeland A."/>
            <person name="Barry K.W."/>
            <person name="Cichocki N."/>
            <person name="Veneault-Fourrey C."/>
            <person name="LaButti K."/>
            <person name="Lindquist E.A."/>
            <person name="Lipzen A."/>
            <person name="Lundell T."/>
            <person name="Morin E."/>
            <person name="Murat C."/>
            <person name="Sun H."/>
            <person name="Tunlid A."/>
            <person name="Henrissat B."/>
            <person name="Grigoriev I.V."/>
            <person name="Hibbett D.S."/>
            <person name="Martin F."/>
            <person name="Nordberg H.P."/>
            <person name="Cantor M.N."/>
            <person name="Hua S.X."/>
        </authorList>
    </citation>
    <scope>NUCLEOTIDE SEQUENCE [LARGE SCALE GENOMIC DNA]</scope>
    <source>
        <strain evidence="2 3">Marx 270</strain>
    </source>
</reference>
<sequence>MSCIGSSCNTSSEFTPQEMKELFICGVKPLPDNILTNMVMEKYANSERSHHQLILATWHLKGMKHRVQTLDQVQNHLEENQLLSEDELEFWLGMYSDHGLPQLQEDELFYGWLMNHEAHLHRSKDEELMLLEKELDAHGFAKGVGCAANGKGHSKQGKSKAGSDSESQAM</sequence>
<organism evidence="2 3">
    <name type="scientific">Pisolithus tinctorius Marx 270</name>
    <dbReference type="NCBI Taxonomy" id="870435"/>
    <lineage>
        <taxon>Eukaryota</taxon>
        <taxon>Fungi</taxon>
        <taxon>Dikarya</taxon>
        <taxon>Basidiomycota</taxon>
        <taxon>Agaricomycotina</taxon>
        <taxon>Agaricomycetes</taxon>
        <taxon>Agaricomycetidae</taxon>
        <taxon>Boletales</taxon>
        <taxon>Sclerodermatineae</taxon>
        <taxon>Pisolithaceae</taxon>
        <taxon>Pisolithus</taxon>
    </lineage>
</organism>
<keyword evidence="3" id="KW-1185">Reference proteome</keyword>
<dbReference type="OrthoDB" id="2649605at2759"/>
<dbReference type="AlphaFoldDB" id="A0A0C3NSS2"/>
<name>A0A0C3NSS2_PISTI</name>
<dbReference type="Proteomes" id="UP000054217">
    <property type="component" value="Unassembled WGS sequence"/>
</dbReference>
<evidence type="ECO:0000313" key="3">
    <source>
        <dbReference type="Proteomes" id="UP000054217"/>
    </source>
</evidence>
<dbReference type="HOGENOM" id="CLU_1571286_0_0_1"/>
<evidence type="ECO:0000313" key="2">
    <source>
        <dbReference type="EMBL" id="KIN98303.1"/>
    </source>
</evidence>
<feature type="region of interest" description="Disordered" evidence="1">
    <location>
        <begin position="147"/>
        <end position="170"/>
    </location>
</feature>